<sequence>MAETSPTYPASLNTLFEEPSLREQFEPVRLADAEIVPTLQLPLAQSIFGHGADETALDRVSRGEISFTTFLAEQTKAAVSGTKDELKPEQKRSQLLHIGLAALFGFLQSNVTGPPLAYNPSEVIIPPTLRPDAAKLRALRAQIIRELSVDGEAAYKLTPNVELFAVAKAILVDAGVLVEDGPLAARTARTRVNFLHQKMLSETTGTLQDAIYNDLEEISKVILSGKSTAQEKGRFLIERATIHTHHGFDAKARADLEQASIQRNFQFALTGKLGKRTKFQERDTSQLVVLAKSADNESTEKVEEEQDSQPSGPKNLDLNDDTLLESISFTKDDAQPSQGKSVTVQDESTLPPALASLDAGDQPKLDPVDSAILLSIASAITNTSPDNGLTREETHPYATRVLEGGSSNWQIYTQGLLIRSRIEGFRSRTVERSVLQMQALVDQVIADTATLDTQASASVAEPTTFLPRPEKSESASAAERLEYIWILNFSTRWDLEAELASRWVNLGGLRTALDIYERLQMWAEAALCYAATEREEKAKSIVRRQLYEPTNKDVEDENDKYEGPELSPLPADAPRLFCILGDIDTDPAMYERAWEVSGNRYARAMRSLARHYLTLKPPALDKAEEAYKKSLHINRLNHGAWFALGCVQLELQHWDDAIESFSRTVQMDDTDAEAWSNLAAAILRSPQPENSAPEVSEPLADEEGDAEKAPADPYKRKREALTAVHRAAQLKNTDARIWDNVLTVAASIPPPFTPFRDVITAQRKVIELLGPKKGEKAVDLPVLGMLVDHLVRAYDYDKLLINVNEGSPTAPEYVVRKGTIAGQILSLIDDSVVPLITHSSPLWLLVARVESFRGRPSKAFEAHEKAWRATVASSTQGAFQMGDEKKWMEVVRATERLVRDGYAKYGPMDKEGQENADGDAELVAKDWRFKARSAVRGILGKGKEFWEDSEGWSRLKELQSEVGNDQDTKDAKWKRLVKTVYLDPLGRQRTWESAEMQTRPADSPVDGVSIVAIIDKDTGPEILLQKQYRPALDKVTIEIPGGLIDPGETIEQCALRELKEETGYVGVVDRTSGILFNSPGFCNNNFNLVYVRVDLTLPENQNPSPQLEEDELIECFTIPVKSLFSRSKTLQDEGYAIETRVVALAEGIEMARKWSLFQ</sequence>
<dbReference type="OMA" id="NNRYARA"/>
<dbReference type="VEuPathDB" id="FungiDB:ATEG_06377"/>
<dbReference type="AlphaFoldDB" id="Q0CIV7"/>
<proteinExistence type="predicted"/>
<dbReference type="RefSeq" id="XP_001215555.1">
    <property type="nucleotide sequence ID" value="XM_001215555.1"/>
</dbReference>
<keyword evidence="3 4" id="KW-0802">TPR repeat</keyword>
<accession>Q0CIV7</accession>
<feature type="region of interest" description="Disordered" evidence="5">
    <location>
        <begin position="294"/>
        <end position="319"/>
    </location>
</feature>
<dbReference type="InterPro" id="IPR015797">
    <property type="entry name" value="NUDIX_hydrolase-like_dom_sf"/>
</dbReference>
<dbReference type="SUPFAM" id="SSF55811">
    <property type="entry name" value="Nudix"/>
    <property type="match status" value="1"/>
</dbReference>
<feature type="repeat" description="TPR" evidence="4">
    <location>
        <begin position="638"/>
        <end position="671"/>
    </location>
</feature>
<dbReference type="SMART" id="SM00028">
    <property type="entry name" value="TPR"/>
    <property type="match status" value="2"/>
</dbReference>
<dbReference type="OrthoDB" id="1936594at2759"/>
<dbReference type="SUPFAM" id="SSF48452">
    <property type="entry name" value="TPR-like"/>
    <property type="match status" value="1"/>
</dbReference>
<dbReference type="eggNOG" id="KOG3041">
    <property type="taxonomic scope" value="Eukaryota"/>
</dbReference>
<dbReference type="eggNOG" id="KOG1128">
    <property type="taxonomic scope" value="Eukaryota"/>
</dbReference>
<dbReference type="Gene3D" id="3.90.79.10">
    <property type="entry name" value="Nucleoside Triphosphate Pyrophosphohydrolase"/>
    <property type="match status" value="1"/>
</dbReference>
<dbReference type="InterPro" id="IPR044244">
    <property type="entry name" value="TTC27/Emw1"/>
</dbReference>
<dbReference type="InterPro" id="IPR019734">
    <property type="entry name" value="TPR_rpt"/>
</dbReference>
<feature type="region of interest" description="Disordered" evidence="5">
    <location>
        <begin position="686"/>
        <end position="716"/>
    </location>
</feature>
<gene>
    <name evidence="7" type="ORF">ATEG_06377</name>
</gene>
<evidence type="ECO:0000256" key="3">
    <source>
        <dbReference type="ARBA" id="ARBA00022803"/>
    </source>
</evidence>
<evidence type="ECO:0000256" key="2">
    <source>
        <dbReference type="ARBA" id="ARBA00022801"/>
    </source>
</evidence>
<feature type="domain" description="Nudix hydrolase" evidence="6">
    <location>
        <begin position="1003"/>
        <end position="1143"/>
    </location>
</feature>
<evidence type="ECO:0000313" key="7">
    <source>
        <dbReference type="EMBL" id="EAU32921.1"/>
    </source>
</evidence>
<evidence type="ECO:0000256" key="4">
    <source>
        <dbReference type="PROSITE-ProRule" id="PRU00339"/>
    </source>
</evidence>
<dbReference type="PANTHER" id="PTHR16193:SF0">
    <property type="entry name" value="TETRATRICOPEPTIDE REPEAT PROTEIN 27"/>
    <property type="match status" value="1"/>
</dbReference>
<dbReference type="Proteomes" id="UP000007963">
    <property type="component" value="Unassembled WGS sequence"/>
</dbReference>
<keyword evidence="2" id="KW-0378">Hydrolase</keyword>
<dbReference type="STRING" id="341663.Q0CIV7"/>
<keyword evidence="1" id="KW-0677">Repeat</keyword>
<dbReference type="Pfam" id="PF00293">
    <property type="entry name" value="NUDIX"/>
    <property type="match status" value="1"/>
</dbReference>
<name>Q0CIV7_ASPTN</name>
<evidence type="ECO:0000256" key="5">
    <source>
        <dbReference type="SAM" id="MobiDB-lite"/>
    </source>
</evidence>
<evidence type="ECO:0000259" key="6">
    <source>
        <dbReference type="PROSITE" id="PS51462"/>
    </source>
</evidence>
<dbReference type="GO" id="GO:0016787">
    <property type="term" value="F:hydrolase activity"/>
    <property type="evidence" value="ECO:0007669"/>
    <property type="project" value="UniProtKB-KW"/>
</dbReference>
<dbReference type="EMBL" id="CH476602">
    <property type="protein sequence ID" value="EAU32921.1"/>
    <property type="molecule type" value="Genomic_DNA"/>
</dbReference>
<dbReference type="PANTHER" id="PTHR16193">
    <property type="entry name" value="TETRATRICOPEPTIDE REPEAT PROTEIN 27"/>
    <property type="match status" value="1"/>
</dbReference>
<feature type="region of interest" description="Disordered" evidence="5">
    <location>
        <begin position="329"/>
        <end position="348"/>
    </location>
</feature>
<protein>
    <recommendedName>
        <fullName evidence="6">Nudix hydrolase domain-containing protein</fullName>
    </recommendedName>
</protein>
<reference evidence="8" key="1">
    <citation type="submission" date="2005-09" db="EMBL/GenBank/DDBJ databases">
        <title>Annotation of the Aspergillus terreus NIH2624 genome.</title>
        <authorList>
            <person name="Birren B.W."/>
            <person name="Lander E.S."/>
            <person name="Galagan J.E."/>
            <person name="Nusbaum C."/>
            <person name="Devon K."/>
            <person name="Henn M."/>
            <person name="Ma L.-J."/>
            <person name="Jaffe D.B."/>
            <person name="Butler J."/>
            <person name="Alvarez P."/>
            <person name="Gnerre S."/>
            <person name="Grabherr M."/>
            <person name="Kleber M."/>
            <person name="Mauceli E.W."/>
            <person name="Brockman W."/>
            <person name="Rounsley S."/>
            <person name="Young S.K."/>
            <person name="LaButti K."/>
            <person name="Pushparaj V."/>
            <person name="DeCaprio D."/>
            <person name="Crawford M."/>
            <person name="Koehrsen M."/>
            <person name="Engels R."/>
            <person name="Montgomery P."/>
            <person name="Pearson M."/>
            <person name="Howarth C."/>
            <person name="Larson L."/>
            <person name="Luoma S."/>
            <person name="White J."/>
            <person name="Alvarado L."/>
            <person name="Kodira C.D."/>
            <person name="Zeng Q."/>
            <person name="Oleary S."/>
            <person name="Yandava C."/>
            <person name="Denning D.W."/>
            <person name="Nierman W.C."/>
            <person name="Milne T."/>
            <person name="Madden K."/>
        </authorList>
    </citation>
    <scope>NUCLEOTIDE SEQUENCE [LARGE SCALE GENOMIC DNA]</scope>
    <source>
        <strain evidence="8">NIH 2624 / FGSC A1156</strain>
    </source>
</reference>
<dbReference type="Gene3D" id="1.25.40.10">
    <property type="entry name" value="Tetratricopeptide repeat domain"/>
    <property type="match status" value="1"/>
</dbReference>
<dbReference type="InterPro" id="IPR020084">
    <property type="entry name" value="NUDIX_hydrolase_CS"/>
</dbReference>
<dbReference type="PROSITE" id="PS51462">
    <property type="entry name" value="NUDIX"/>
    <property type="match status" value="1"/>
</dbReference>
<dbReference type="CDD" id="cd18888">
    <property type="entry name" value="NUDIX_ADPRase_Nudt5"/>
    <property type="match status" value="1"/>
</dbReference>
<dbReference type="PROSITE" id="PS00893">
    <property type="entry name" value="NUDIX_BOX"/>
    <property type="match status" value="1"/>
</dbReference>
<evidence type="ECO:0000313" key="8">
    <source>
        <dbReference type="Proteomes" id="UP000007963"/>
    </source>
</evidence>
<dbReference type="InterPro" id="IPR000086">
    <property type="entry name" value="NUDIX_hydrolase_dom"/>
</dbReference>
<dbReference type="InterPro" id="IPR011990">
    <property type="entry name" value="TPR-like_helical_dom_sf"/>
</dbReference>
<dbReference type="InterPro" id="IPR020476">
    <property type="entry name" value="Nudix_hydrolase"/>
</dbReference>
<dbReference type="HOGENOM" id="CLU_004905_0_0_1"/>
<dbReference type="GeneID" id="4322440"/>
<dbReference type="PROSITE" id="PS50005">
    <property type="entry name" value="TPR"/>
    <property type="match status" value="1"/>
</dbReference>
<evidence type="ECO:0000256" key="1">
    <source>
        <dbReference type="ARBA" id="ARBA00022737"/>
    </source>
</evidence>
<organism evidence="7 8">
    <name type="scientific">Aspergillus terreus (strain NIH 2624 / FGSC A1156)</name>
    <dbReference type="NCBI Taxonomy" id="341663"/>
    <lineage>
        <taxon>Eukaryota</taxon>
        <taxon>Fungi</taxon>
        <taxon>Dikarya</taxon>
        <taxon>Ascomycota</taxon>
        <taxon>Pezizomycotina</taxon>
        <taxon>Eurotiomycetes</taxon>
        <taxon>Eurotiomycetidae</taxon>
        <taxon>Eurotiales</taxon>
        <taxon>Aspergillaceae</taxon>
        <taxon>Aspergillus</taxon>
        <taxon>Aspergillus subgen. Circumdati</taxon>
    </lineage>
</organism>
<dbReference type="PRINTS" id="PR00502">
    <property type="entry name" value="NUDIXFAMILY"/>
</dbReference>